<feature type="transmembrane region" description="Helical" evidence="6">
    <location>
        <begin position="289"/>
        <end position="313"/>
    </location>
</feature>
<evidence type="ECO:0000256" key="7">
    <source>
        <dbReference type="SAM" id="SignalP"/>
    </source>
</evidence>
<feature type="transmembrane region" description="Helical" evidence="6">
    <location>
        <begin position="980"/>
        <end position="1001"/>
    </location>
</feature>
<gene>
    <name evidence="9" type="ORF">GCM10022255_027040</name>
</gene>
<evidence type="ECO:0000259" key="8">
    <source>
        <dbReference type="Pfam" id="PF02687"/>
    </source>
</evidence>
<feature type="domain" description="ABC3 transporter permease C-terminal" evidence="8">
    <location>
        <begin position="295"/>
        <end position="396"/>
    </location>
</feature>
<dbReference type="InterPro" id="IPR003838">
    <property type="entry name" value="ABC3_permease_C"/>
</dbReference>
<evidence type="ECO:0000256" key="2">
    <source>
        <dbReference type="ARBA" id="ARBA00022475"/>
    </source>
</evidence>
<protein>
    <recommendedName>
        <fullName evidence="8">ABC3 transporter permease C-terminal domain-containing protein</fullName>
    </recommendedName>
</protein>
<feature type="chain" id="PRO_5047402585" description="ABC3 transporter permease C-terminal domain-containing protein" evidence="7">
    <location>
        <begin position="29"/>
        <end position="1010"/>
    </location>
</feature>
<keyword evidence="5 6" id="KW-0472">Membrane</keyword>
<organism evidence="9 10">
    <name type="scientific">Dactylosporangium darangshiense</name>
    <dbReference type="NCBI Taxonomy" id="579108"/>
    <lineage>
        <taxon>Bacteria</taxon>
        <taxon>Bacillati</taxon>
        <taxon>Actinomycetota</taxon>
        <taxon>Actinomycetes</taxon>
        <taxon>Micromonosporales</taxon>
        <taxon>Micromonosporaceae</taxon>
        <taxon>Dactylosporangium</taxon>
    </lineage>
</organism>
<keyword evidence="3 6" id="KW-0812">Transmembrane</keyword>
<dbReference type="RefSeq" id="WP_345125110.1">
    <property type="nucleotide sequence ID" value="NZ_BAABAT010000005.1"/>
</dbReference>
<feature type="transmembrane region" description="Helical" evidence="6">
    <location>
        <begin position="451"/>
        <end position="475"/>
    </location>
</feature>
<keyword evidence="2" id="KW-1003">Cell membrane</keyword>
<proteinExistence type="predicted"/>
<name>A0ABP8D687_9ACTN</name>
<evidence type="ECO:0000256" key="4">
    <source>
        <dbReference type="ARBA" id="ARBA00022989"/>
    </source>
</evidence>
<evidence type="ECO:0000256" key="1">
    <source>
        <dbReference type="ARBA" id="ARBA00004651"/>
    </source>
</evidence>
<dbReference type="Pfam" id="PF02687">
    <property type="entry name" value="FtsX"/>
    <property type="match status" value="1"/>
</dbReference>
<feature type="transmembrane region" description="Helical" evidence="6">
    <location>
        <begin position="418"/>
        <end position="439"/>
    </location>
</feature>
<reference evidence="10" key="1">
    <citation type="journal article" date="2019" name="Int. J. Syst. Evol. Microbiol.">
        <title>The Global Catalogue of Microorganisms (GCM) 10K type strain sequencing project: providing services to taxonomists for standard genome sequencing and annotation.</title>
        <authorList>
            <consortium name="The Broad Institute Genomics Platform"/>
            <consortium name="The Broad Institute Genome Sequencing Center for Infectious Disease"/>
            <person name="Wu L."/>
            <person name="Ma J."/>
        </authorList>
    </citation>
    <scope>NUCLEOTIDE SEQUENCE [LARGE SCALE GENOMIC DNA]</scope>
    <source>
        <strain evidence="10">JCM 17441</strain>
    </source>
</reference>
<keyword evidence="4 6" id="KW-1133">Transmembrane helix</keyword>
<dbReference type="EMBL" id="BAABAT010000005">
    <property type="protein sequence ID" value="GAA4248169.1"/>
    <property type="molecule type" value="Genomic_DNA"/>
</dbReference>
<evidence type="ECO:0000256" key="6">
    <source>
        <dbReference type="SAM" id="Phobius"/>
    </source>
</evidence>
<comment type="caution">
    <text evidence="9">The sequence shown here is derived from an EMBL/GenBank/DDBJ whole genome shotgun (WGS) entry which is preliminary data.</text>
</comment>
<evidence type="ECO:0000313" key="9">
    <source>
        <dbReference type="EMBL" id="GAA4248169.1"/>
    </source>
</evidence>
<dbReference type="Proteomes" id="UP001500620">
    <property type="component" value="Unassembled WGS sequence"/>
</dbReference>
<feature type="transmembrane region" description="Helical" evidence="6">
    <location>
        <begin position="926"/>
        <end position="954"/>
    </location>
</feature>
<feature type="transmembrane region" description="Helical" evidence="6">
    <location>
        <begin position="380"/>
        <end position="398"/>
    </location>
</feature>
<comment type="subcellular location">
    <subcellularLocation>
        <location evidence="1">Cell membrane</location>
        <topology evidence="1">Multi-pass membrane protein</topology>
    </subcellularLocation>
</comment>
<feature type="transmembrane region" description="Helical" evidence="6">
    <location>
        <begin position="334"/>
        <end position="360"/>
    </location>
</feature>
<feature type="transmembrane region" description="Helical" evidence="6">
    <location>
        <begin position="506"/>
        <end position="526"/>
    </location>
</feature>
<evidence type="ECO:0000256" key="5">
    <source>
        <dbReference type="ARBA" id="ARBA00023136"/>
    </source>
</evidence>
<evidence type="ECO:0000256" key="3">
    <source>
        <dbReference type="ARBA" id="ARBA00022692"/>
    </source>
</evidence>
<keyword evidence="7" id="KW-0732">Signal</keyword>
<feature type="transmembrane region" description="Helical" evidence="6">
    <location>
        <begin position="886"/>
        <end position="905"/>
    </location>
</feature>
<sequence length="1010" mass="106565">MIGLVLSMVRARPGQALTAFLLAMFAMAAAVSAPVYSATADRAVVRSEVAAAPPAERVVQARRTTPSPADHDFENLVPQVFGGGGFASVFSTEYDLVITPNDPKITKIAPRFVYRDDACAHLTFTAGRCFVSETEVVLSTAAVKQLGLRVGDTFQACYGTIDPSDGDFVEAGPKVTLTLVGAFDPRNKAEQYWSDADYFNTRFSPRQTSEPVFASRLTLEALQHGNEKQALDVVIDGSAITRESLDGINASVQTGKDKLAALPGHATVHTELPNLLARINGDRDLVAEVVPVAAVPLVLLCWFVLFIAVAAATQERRGELGLFALRGVTLSRRWWLAAGESIVPILGGAVVGFVLGHFLVRIAAWLLLGSSGDVSLSAGLNWWSLASLAGALFAALLAQRAELAKRTVDLLRNVPSRVSRWGAPVFEVVVVVLAAVAVVQLRRGGGGLTGFALFAPSAVVIAVALLAARAVLPIAERVGRRAMRRGRIGPTLAAYALARRPGTQRVLALFVVAIGLLVFASTAASASSDARDRRARVELGATRVLSVEPISRASLLARVRSVDPDGKFAMATVMLPVSEDTGVPPMLAVDSKALAGSALWDDKKISAAQAARLLRPDAGRPSIEVDNKELSLDVTVDSLVDAFRVHWVAIVVPSDGSDPGQVDLGPVQTGRHTYVRNLPMCVNKCRLAAVALEQPEGRGFDVTMTLHSLSQHGAPIVDESAFADTDGWRTPESPGPKLLVPTLTAAKDGLRAELTGYKGADVAVRIMPTDAPSPLPVIMARTAGIGDHMTGLDLTQQTITIAGEVETVPKLAYRGGLVDFEYAERLATDGGDAEYPQIFLGPNAPPDILDRVRAAGLNVTGDRAVGPLREALEEQGPAVALRFHELAGGLAVVLAIGALWLVSSLDRLRRAGELRALRAQGVPRRAAGASGYLVLVGTAALIAPFAALASWLLVREYLPVFSDDPHGFSASTWPSPGPVAAAWAAAAVLLAGAAIVAGARLRAATTLRKR</sequence>
<accession>A0ABP8D687</accession>
<feature type="signal peptide" evidence="7">
    <location>
        <begin position="1"/>
        <end position="28"/>
    </location>
</feature>
<evidence type="ECO:0000313" key="10">
    <source>
        <dbReference type="Proteomes" id="UP001500620"/>
    </source>
</evidence>
<keyword evidence="10" id="KW-1185">Reference proteome</keyword>